<keyword evidence="3" id="KW-1003">Cell membrane</keyword>
<comment type="subcellular location">
    <subcellularLocation>
        <location evidence="1">Cell membrane</location>
        <topology evidence="1">Multi-pass membrane protein</topology>
    </subcellularLocation>
</comment>
<evidence type="ECO:0000256" key="1">
    <source>
        <dbReference type="ARBA" id="ARBA00004651"/>
    </source>
</evidence>
<dbReference type="Proteomes" id="UP000003980">
    <property type="component" value="Unassembled WGS sequence"/>
</dbReference>
<dbReference type="GO" id="GO:0022857">
    <property type="term" value="F:transmembrane transporter activity"/>
    <property type="evidence" value="ECO:0007669"/>
    <property type="project" value="InterPro"/>
</dbReference>
<dbReference type="PROSITE" id="PS50850">
    <property type="entry name" value="MFS"/>
    <property type="match status" value="1"/>
</dbReference>
<name>H2C3F1_9CREN</name>
<dbReference type="Gene3D" id="1.20.1250.20">
    <property type="entry name" value="MFS general substrate transporter like domains"/>
    <property type="match status" value="1"/>
</dbReference>
<feature type="transmembrane region" description="Helical" evidence="4">
    <location>
        <begin position="94"/>
        <end position="115"/>
    </location>
</feature>
<dbReference type="RefSeq" id="WP_009071580.1">
    <property type="nucleotide sequence ID" value="NZ_JH597761.1"/>
</dbReference>
<dbReference type="PANTHER" id="PTHR43271:SF2">
    <property type="entry name" value="BLL2771 PROTEIN"/>
    <property type="match status" value="1"/>
</dbReference>
<feature type="transmembrane region" description="Helical" evidence="4">
    <location>
        <begin position="150"/>
        <end position="169"/>
    </location>
</feature>
<evidence type="ECO:0000259" key="5">
    <source>
        <dbReference type="PROSITE" id="PS50850"/>
    </source>
</evidence>
<dbReference type="HOGENOM" id="CLU_059688_0_0_2"/>
<dbReference type="InterPro" id="IPR011701">
    <property type="entry name" value="MFS"/>
</dbReference>
<feature type="transmembrane region" description="Helical" evidence="4">
    <location>
        <begin position="41"/>
        <end position="62"/>
    </location>
</feature>
<dbReference type="AlphaFoldDB" id="H2C3F1"/>
<evidence type="ECO:0000256" key="3">
    <source>
        <dbReference type="ARBA" id="ARBA00022475"/>
    </source>
</evidence>
<dbReference type="Pfam" id="PF07690">
    <property type="entry name" value="MFS_1"/>
    <property type="match status" value="1"/>
</dbReference>
<evidence type="ECO:0000313" key="7">
    <source>
        <dbReference type="Proteomes" id="UP000003980"/>
    </source>
</evidence>
<proteinExistence type="predicted"/>
<dbReference type="GO" id="GO:0005886">
    <property type="term" value="C:plasma membrane"/>
    <property type="evidence" value="ECO:0007669"/>
    <property type="project" value="UniProtKB-SubCell"/>
</dbReference>
<feature type="transmembrane region" description="Helical" evidence="4">
    <location>
        <begin position="5"/>
        <end position="21"/>
    </location>
</feature>
<feature type="transmembrane region" description="Helical" evidence="4">
    <location>
        <begin position="127"/>
        <end position="144"/>
    </location>
</feature>
<keyword evidence="2" id="KW-0813">Transport</keyword>
<keyword evidence="4" id="KW-0812">Transmembrane</keyword>
<dbReference type="EMBL" id="JH597761">
    <property type="protein sequence ID" value="EHP70772.1"/>
    <property type="molecule type" value="Genomic_DNA"/>
</dbReference>
<sequence>MIRGLNVFFARAIYALSWFYLAPEIPELIFRFHEPQTFSGLIPLSFFLGSGIMQLPAAFVGSKIGQRNSLVLGLVIMSASSFLLSVAWNFNLLLLFYALGGVGASFFFSSGGAIISSLNKERVSLALGLYNSLFCVGGIVGLNWGVVDEYLGFSLGSVAVGVLTLLSALLNLRLPNNSSSWSSVKNRRVLILGLSTAGVWGVYYAVGELFPSFLVFYQHGELLTSSAVTSLLLLFSAIGGSLGGLGDRLSRMRLLLVSSVLTSLSPLLLYTPAYVLGLAILGISNEMAISVLYSMVALEGGVVNSSVTLAEVNSLNIFFGTWLEFLAGFLGFSAWIALSVAGLLPLLLLLTLRNRT</sequence>
<organism evidence="6 7">
    <name type="scientific">Metallosphaera yellowstonensis MK1</name>
    <dbReference type="NCBI Taxonomy" id="671065"/>
    <lineage>
        <taxon>Archaea</taxon>
        <taxon>Thermoproteota</taxon>
        <taxon>Thermoprotei</taxon>
        <taxon>Sulfolobales</taxon>
        <taxon>Sulfolobaceae</taxon>
        <taxon>Metallosphaera</taxon>
    </lineage>
</organism>
<dbReference type="STRING" id="671065.MetMK1DRAFT_00012750"/>
<protein>
    <submittedName>
        <fullName evidence="6">Arabinose efflux permease family protein</fullName>
    </submittedName>
</protein>
<feature type="domain" description="Major facilitator superfamily (MFS) profile" evidence="5">
    <location>
        <begin position="1"/>
        <end position="356"/>
    </location>
</feature>
<evidence type="ECO:0000256" key="2">
    <source>
        <dbReference type="ARBA" id="ARBA00022448"/>
    </source>
</evidence>
<evidence type="ECO:0000313" key="6">
    <source>
        <dbReference type="EMBL" id="EHP70772.1"/>
    </source>
</evidence>
<keyword evidence="4" id="KW-1133">Transmembrane helix</keyword>
<dbReference type="InterPro" id="IPR036259">
    <property type="entry name" value="MFS_trans_sf"/>
</dbReference>
<reference evidence="6 7" key="1">
    <citation type="submission" date="2012-01" db="EMBL/GenBank/DDBJ databases">
        <title>Improved High-Quality Draft sequence of Metallosphaera yellowstonensis MK1.</title>
        <authorList>
            <consortium name="US DOE Joint Genome Institute"/>
            <person name="Lucas S."/>
            <person name="Han J."/>
            <person name="Cheng J.-F."/>
            <person name="Goodwin L."/>
            <person name="Pitluck S."/>
            <person name="Peters L."/>
            <person name="Teshima H."/>
            <person name="Detter J.C."/>
            <person name="Han C."/>
            <person name="Tapia R."/>
            <person name="Land M."/>
            <person name="Hauser L."/>
            <person name="Kyrpides N."/>
            <person name="Kozubal M."/>
            <person name="Macur R.E."/>
            <person name="Jay Z."/>
            <person name="Inskeep W."/>
            <person name="Woyke T."/>
        </authorList>
    </citation>
    <scope>NUCLEOTIDE SEQUENCE [LARGE SCALE GENOMIC DNA]</scope>
    <source>
        <strain evidence="6 7">MK1</strain>
    </source>
</reference>
<feature type="transmembrane region" description="Helical" evidence="4">
    <location>
        <begin position="254"/>
        <end position="283"/>
    </location>
</feature>
<evidence type="ECO:0000256" key="4">
    <source>
        <dbReference type="SAM" id="Phobius"/>
    </source>
</evidence>
<dbReference type="SUPFAM" id="SSF103473">
    <property type="entry name" value="MFS general substrate transporter"/>
    <property type="match status" value="1"/>
</dbReference>
<feature type="transmembrane region" description="Helical" evidence="4">
    <location>
        <begin position="325"/>
        <end position="350"/>
    </location>
</feature>
<keyword evidence="7" id="KW-1185">Reference proteome</keyword>
<feature type="transmembrane region" description="Helical" evidence="4">
    <location>
        <begin position="189"/>
        <end position="206"/>
    </location>
</feature>
<dbReference type="InterPro" id="IPR020846">
    <property type="entry name" value="MFS_dom"/>
</dbReference>
<feature type="transmembrane region" description="Helical" evidence="4">
    <location>
        <begin position="69"/>
        <end position="88"/>
    </location>
</feature>
<dbReference type="PANTHER" id="PTHR43271">
    <property type="entry name" value="BLL2771 PROTEIN"/>
    <property type="match status" value="1"/>
</dbReference>
<accession>H2C3F1</accession>
<gene>
    <name evidence="6" type="ORF">MetMK1DRAFT_00012750</name>
</gene>
<dbReference type="eggNOG" id="arCOG00130">
    <property type="taxonomic scope" value="Archaea"/>
</dbReference>
<feature type="transmembrane region" description="Helical" evidence="4">
    <location>
        <begin position="226"/>
        <end position="245"/>
    </location>
</feature>
<keyword evidence="4" id="KW-0472">Membrane</keyword>